<evidence type="ECO:0000313" key="2">
    <source>
        <dbReference type="Proteomes" id="UP001152795"/>
    </source>
</evidence>
<proteinExistence type="predicted"/>
<dbReference type="OrthoDB" id="6012429at2759"/>
<keyword evidence="2" id="KW-1185">Reference proteome</keyword>
<dbReference type="EMBL" id="CACRXK020021877">
    <property type="protein sequence ID" value="CAB4036299.1"/>
    <property type="molecule type" value="Genomic_DNA"/>
</dbReference>
<dbReference type="AlphaFoldDB" id="A0A6S7LP65"/>
<protein>
    <submittedName>
        <fullName evidence="1">Uncharacterized protein</fullName>
    </submittedName>
</protein>
<accession>A0A6S7LP65</accession>
<organism evidence="1 2">
    <name type="scientific">Paramuricea clavata</name>
    <name type="common">Red gorgonian</name>
    <name type="synonym">Violescent sea-whip</name>
    <dbReference type="NCBI Taxonomy" id="317549"/>
    <lineage>
        <taxon>Eukaryota</taxon>
        <taxon>Metazoa</taxon>
        <taxon>Cnidaria</taxon>
        <taxon>Anthozoa</taxon>
        <taxon>Octocorallia</taxon>
        <taxon>Malacalcyonacea</taxon>
        <taxon>Plexauridae</taxon>
        <taxon>Paramuricea</taxon>
    </lineage>
</organism>
<evidence type="ECO:0000313" key="1">
    <source>
        <dbReference type="EMBL" id="CAB4036299.1"/>
    </source>
</evidence>
<reference evidence="1" key="1">
    <citation type="submission" date="2020-04" db="EMBL/GenBank/DDBJ databases">
        <authorList>
            <person name="Alioto T."/>
            <person name="Alioto T."/>
            <person name="Gomez Garrido J."/>
        </authorList>
    </citation>
    <scope>NUCLEOTIDE SEQUENCE</scope>
    <source>
        <strain evidence="1">A484AB</strain>
    </source>
</reference>
<comment type="caution">
    <text evidence="1">The sequence shown here is derived from an EMBL/GenBank/DDBJ whole genome shotgun (WGS) entry which is preliminary data.</text>
</comment>
<name>A0A6S7LP65_PARCT</name>
<dbReference type="Proteomes" id="UP001152795">
    <property type="component" value="Unassembled WGS sequence"/>
</dbReference>
<gene>
    <name evidence="1" type="ORF">PACLA_8A004355</name>
</gene>
<sequence length="113" mass="12398">MIKSDDALEVKHVAFADDLCGASKLATTDLFTDDMHDEIRDLLATVINEVAYDVSTEPALTPLTGEVLPPSANSADHARVDIAARGFWQRCEKAFFDVRVFNPYAPTLDARVS</sequence>